<evidence type="ECO:0000256" key="2">
    <source>
        <dbReference type="ARBA" id="ARBA00022980"/>
    </source>
</evidence>
<feature type="region of interest" description="Disordered" evidence="4">
    <location>
        <begin position="1"/>
        <end position="20"/>
    </location>
</feature>
<reference evidence="6" key="1">
    <citation type="submission" date="2011-10" db="EMBL/GenBank/DDBJ databases">
        <authorList>
            <consortium name="Soft-shell Turtle Genome Consortium"/>
        </authorList>
    </citation>
    <scope>NUCLEOTIDE SEQUENCE [LARGE SCALE GENOMIC DNA]</scope>
    <source>
        <strain evidence="6">Daiwa-1</strain>
    </source>
</reference>
<evidence type="ECO:0000256" key="1">
    <source>
        <dbReference type="ARBA" id="ARBA00005257"/>
    </source>
</evidence>
<reference evidence="5" key="3">
    <citation type="submission" date="2025-08" db="UniProtKB">
        <authorList>
            <consortium name="Ensembl"/>
        </authorList>
    </citation>
    <scope>IDENTIFICATION</scope>
</reference>
<evidence type="ECO:0000313" key="6">
    <source>
        <dbReference type="Proteomes" id="UP000007267"/>
    </source>
</evidence>
<dbReference type="GO" id="GO:0006412">
    <property type="term" value="P:translation"/>
    <property type="evidence" value="ECO:0007669"/>
    <property type="project" value="InterPro"/>
</dbReference>
<organism evidence="5 6">
    <name type="scientific">Pelodiscus sinensis</name>
    <name type="common">Chinese softshell turtle</name>
    <name type="synonym">Trionyx sinensis</name>
    <dbReference type="NCBI Taxonomy" id="13735"/>
    <lineage>
        <taxon>Eukaryota</taxon>
        <taxon>Metazoa</taxon>
        <taxon>Chordata</taxon>
        <taxon>Craniata</taxon>
        <taxon>Vertebrata</taxon>
        <taxon>Euteleostomi</taxon>
        <taxon>Archelosauria</taxon>
        <taxon>Testudinata</taxon>
        <taxon>Testudines</taxon>
        <taxon>Cryptodira</taxon>
        <taxon>Trionychia</taxon>
        <taxon>Trionychidae</taxon>
        <taxon>Pelodiscus</taxon>
    </lineage>
</organism>
<evidence type="ECO:0000313" key="5">
    <source>
        <dbReference type="Ensembl" id="ENSPSIP00000005273.1"/>
    </source>
</evidence>
<dbReference type="AlphaFoldDB" id="K7FB63"/>
<dbReference type="Pfam" id="PF01201">
    <property type="entry name" value="Ribosomal_S8e"/>
    <property type="match status" value="1"/>
</dbReference>
<dbReference type="Proteomes" id="UP000007267">
    <property type="component" value="Unassembled WGS sequence"/>
</dbReference>
<keyword evidence="6" id="KW-1185">Reference proteome</keyword>
<dbReference type="InterPro" id="IPR001047">
    <property type="entry name" value="Ribosomal_eS8"/>
</dbReference>
<dbReference type="eggNOG" id="KOG3283">
    <property type="taxonomic scope" value="Eukaryota"/>
</dbReference>
<feature type="compositionally biased region" description="Basic residues" evidence="4">
    <location>
        <begin position="7"/>
        <end position="20"/>
    </location>
</feature>
<dbReference type="GO" id="GO:0003735">
    <property type="term" value="F:structural constituent of ribosome"/>
    <property type="evidence" value="ECO:0007669"/>
    <property type="project" value="InterPro"/>
</dbReference>
<dbReference type="PANTHER" id="PTHR10394">
    <property type="entry name" value="40S RIBOSOMAL PROTEIN S8"/>
    <property type="match status" value="1"/>
</dbReference>
<name>K7FB63_PELSI</name>
<dbReference type="STRING" id="13735.ENSPSIP00000005273"/>
<comment type="similarity">
    <text evidence="1">Belongs to the eukaryotic ribosomal protein eS8 family.</text>
</comment>
<accession>K7FB63</accession>
<dbReference type="InterPro" id="IPR022309">
    <property type="entry name" value="Ribosomal_Se8/biogenesis_NSA2"/>
</dbReference>
<dbReference type="GO" id="GO:1990904">
    <property type="term" value="C:ribonucleoprotein complex"/>
    <property type="evidence" value="ECO:0007669"/>
    <property type="project" value="UniProtKB-KW"/>
</dbReference>
<dbReference type="EMBL" id="AGCU01065800">
    <property type="status" value="NOT_ANNOTATED_CDS"/>
    <property type="molecule type" value="Genomic_DNA"/>
</dbReference>
<keyword evidence="3" id="KW-0687">Ribonucleoprotein</keyword>
<dbReference type="GO" id="GO:0005840">
    <property type="term" value="C:ribosome"/>
    <property type="evidence" value="ECO:0007669"/>
    <property type="project" value="UniProtKB-KW"/>
</dbReference>
<sequence>MNTSRGIWHKHPNTGGKRKPWLKQRNYEIGPPPSNIKIDPHQVHTGRAHGGKKYCSLQLDFSNFSGESKCRTCKTRFIEAVYNASNNELVTITLTDSTPQRHPLNLAPQEEEVLKKNPTKKINIQKKYDEWKNAKISNLEEQFQQGELLACIASKPDSILEGKKLEFYSRKIKAKKGK</sequence>
<protein>
    <submittedName>
        <fullName evidence="5">Uncharacterized protein</fullName>
    </submittedName>
</protein>
<dbReference type="GeneTree" id="ENSGT00390000012433"/>
<reference evidence="5" key="4">
    <citation type="submission" date="2025-09" db="UniProtKB">
        <authorList>
            <consortium name="Ensembl"/>
        </authorList>
    </citation>
    <scope>IDENTIFICATION</scope>
</reference>
<proteinExistence type="inferred from homology"/>
<reference evidence="6" key="2">
    <citation type="journal article" date="2013" name="Nat. Genet.">
        <title>The draft genomes of soft-shell turtle and green sea turtle yield insights into the development and evolution of the turtle-specific body plan.</title>
        <authorList>
            <person name="Wang Z."/>
            <person name="Pascual-Anaya J."/>
            <person name="Zadissa A."/>
            <person name="Li W."/>
            <person name="Niimura Y."/>
            <person name="Huang Z."/>
            <person name="Li C."/>
            <person name="White S."/>
            <person name="Xiong Z."/>
            <person name="Fang D."/>
            <person name="Wang B."/>
            <person name="Ming Y."/>
            <person name="Chen Y."/>
            <person name="Zheng Y."/>
            <person name="Kuraku S."/>
            <person name="Pignatelli M."/>
            <person name="Herrero J."/>
            <person name="Beal K."/>
            <person name="Nozawa M."/>
            <person name="Li Q."/>
            <person name="Wang J."/>
            <person name="Zhang H."/>
            <person name="Yu L."/>
            <person name="Shigenobu S."/>
            <person name="Wang J."/>
            <person name="Liu J."/>
            <person name="Flicek P."/>
            <person name="Searle S."/>
            <person name="Wang J."/>
            <person name="Kuratani S."/>
            <person name="Yin Y."/>
            <person name="Aken B."/>
            <person name="Zhang G."/>
            <person name="Irie N."/>
        </authorList>
    </citation>
    <scope>NUCLEOTIDE SEQUENCE [LARGE SCALE GENOMIC DNA]</scope>
    <source>
        <strain evidence="6">Daiwa-1</strain>
    </source>
</reference>
<evidence type="ECO:0000256" key="4">
    <source>
        <dbReference type="SAM" id="MobiDB-lite"/>
    </source>
</evidence>
<dbReference type="Gene3D" id="3.10.290.70">
    <property type="match status" value="1"/>
</dbReference>
<keyword evidence="2" id="KW-0689">Ribosomal protein</keyword>
<dbReference type="Ensembl" id="ENSPSIT00000005303.1">
    <property type="protein sequence ID" value="ENSPSIP00000005273.1"/>
    <property type="gene ID" value="ENSPSIG00000004907.1"/>
</dbReference>
<dbReference type="HOGENOM" id="CLU_080597_0_0_1"/>
<evidence type="ECO:0000256" key="3">
    <source>
        <dbReference type="ARBA" id="ARBA00023274"/>
    </source>
</evidence>